<name>A0A090WKK7_9FLAO</name>
<dbReference type="STRING" id="221126.SAMN04489722_102282"/>
<dbReference type="InterPro" id="IPR038740">
    <property type="entry name" value="BioF2-like_GNAT_dom"/>
</dbReference>
<dbReference type="AlphaFoldDB" id="A0A090WKK7"/>
<comment type="similarity">
    <text evidence="1">Belongs to the FemABX family.</text>
</comment>
<dbReference type="PANTHER" id="PTHR36174">
    <property type="entry name" value="LIPID II:GLYCINE GLYCYLTRANSFERASE"/>
    <property type="match status" value="1"/>
</dbReference>
<dbReference type="RefSeq" id="WP_052415792.1">
    <property type="nucleotide sequence ID" value="NZ_BBNU01000001.1"/>
</dbReference>
<dbReference type="PANTHER" id="PTHR36174:SF1">
    <property type="entry name" value="LIPID II:GLYCINE GLYCYLTRANSFERASE"/>
    <property type="match status" value="1"/>
</dbReference>
<evidence type="ECO:0000313" key="8">
    <source>
        <dbReference type="EMBL" id="GAL77605.1"/>
    </source>
</evidence>
<keyword evidence="6" id="KW-0961">Cell wall biogenesis/degradation</keyword>
<keyword evidence="5" id="KW-0012">Acyltransferase</keyword>
<evidence type="ECO:0000256" key="2">
    <source>
        <dbReference type="ARBA" id="ARBA00022679"/>
    </source>
</evidence>
<sequence length="358" mass="42133">MNLVYRKIKNKEDLSEYLSKVNLFKEIYPFYKIIVGNIDELNDNQLGYFTLEENGNILILMPFRLREIEHKVEGETYYDVISPYGYSGPLYNTNTSRAYLLDFWTQVDLWYKEHNVVCEFIRFSLNNNYQFYSGKLVPTLSNVKGYIMADEKAQWDAFKPKVRNNYRKAVSNGLRFEITQDSTNLEAVECFHNVYIETMTRIGAASEYFYSLEYFKNIVQRNKDNFALAFVYKDDIAISVELILILRTTMYSYLGGTLADYFNYRPNDFLKIEVMNWARKVGHEYYVLGGGRKDDDNLYHYKKTFFPNDGDVLFYTGRKVVNTKVYKALDKMVNGPKEAGTPKSKISSKTYFPLYRKP</sequence>
<reference evidence="8 9" key="1">
    <citation type="journal article" date="2014" name="Genome Announc.">
        <title>Draft Genome Sequences of Marine Flavobacterium Algibacter lectus Strains SS8 and NR4.</title>
        <authorList>
            <person name="Takatani N."/>
            <person name="Nakanishi M."/>
            <person name="Meirelles P."/>
            <person name="Mino S."/>
            <person name="Suda W."/>
            <person name="Oshima K."/>
            <person name="Hattori M."/>
            <person name="Ohkuma M."/>
            <person name="Hosokawa M."/>
            <person name="Miyashita K."/>
            <person name="Thompson F.L."/>
            <person name="Niwa A."/>
            <person name="Sawabe T."/>
            <person name="Sawabe T."/>
        </authorList>
    </citation>
    <scope>NUCLEOTIDE SEQUENCE [LARGE SCALE GENOMIC DNA]</scope>
    <source>
        <strain evidence="9">JCM19274</strain>
    </source>
</reference>
<dbReference type="InterPro" id="IPR003447">
    <property type="entry name" value="FEMABX"/>
</dbReference>
<dbReference type="InterPro" id="IPR050644">
    <property type="entry name" value="PG_Glycine_Bridge_Synth"/>
</dbReference>
<evidence type="ECO:0000256" key="5">
    <source>
        <dbReference type="ARBA" id="ARBA00023315"/>
    </source>
</evidence>
<dbReference type="InterPro" id="IPR016181">
    <property type="entry name" value="Acyl_CoA_acyltransferase"/>
</dbReference>
<dbReference type="GO" id="GO:0008360">
    <property type="term" value="P:regulation of cell shape"/>
    <property type="evidence" value="ECO:0007669"/>
    <property type="project" value="UniProtKB-KW"/>
</dbReference>
<feature type="domain" description="BioF2-like acetyltransferase" evidence="7">
    <location>
        <begin position="161"/>
        <end position="302"/>
    </location>
</feature>
<dbReference type="SUPFAM" id="SSF55729">
    <property type="entry name" value="Acyl-CoA N-acyltransferases (Nat)"/>
    <property type="match status" value="1"/>
</dbReference>
<dbReference type="GO" id="GO:0009252">
    <property type="term" value="P:peptidoglycan biosynthetic process"/>
    <property type="evidence" value="ECO:0007669"/>
    <property type="project" value="UniProtKB-KW"/>
</dbReference>
<evidence type="ECO:0000259" key="7">
    <source>
        <dbReference type="Pfam" id="PF13480"/>
    </source>
</evidence>
<evidence type="ECO:0000256" key="1">
    <source>
        <dbReference type="ARBA" id="ARBA00009943"/>
    </source>
</evidence>
<evidence type="ECO:0000256" key="6">
    <source>
        <dbReference type="ARBA" id="ARBA00023316"/>
    </source>
</evidence>
<dbReference type="Proteomes" id="UP000029643">
    <property type="component" value="Unassembled WGS sequence"/>
</dbReference>
<comment type="caution">
    <text evidence="8">The sequence shown here is derived from an EMBL/GenBank/DDBJ whole genome shotgun (WGS) entry which is preliminary data.</text>
</comment>
<dbReference type="GO" id="GO:0016755">
    <property type="term" value="F:aminoacyltransferase activity"/>
    <property type="evidence" value="ECO:0007669"/>
    <property type="project" value="InterPro"/>
</dbReference>
<keyword evidence="2" id="KW-0808">Transferase</keyword>
<evidence type="ECO:0000256" key="4">
    <source>
        <dbReference type="ARBA" id="ARBA00022984"/>
    </source>
</evidence>
<keyword evidence="4" id="KW-0573">Peptidoglycan synthesis</keyword>
<protein>
    <recommendedName>
        <fullName evidence="7">BioF2-like acetyltransferase domain-containing protein</fullName>
    </recommendedName>
</protein>
<dbReference type="PROSITE" id="PS51191">
    <property type="entry name" value="FEMABX"/>
    <property type="match status" value="1"/>
</dbReference>
<dbReference type="Gene3D" id="3.40.630.30">
    <property type="match status" value="1"/>
</dbReference>
<organism evidence="8 9">
    <name type="scientific">Algibacter lectus</name>
    <dbReference type="NCBI Taxonomy" id="221126"/>
    <lineage>
        <taxon>Bacteria</taxon>
        <taxon>Pseudomonadati</taxon>
        <taxon>Bacteroidota</taxon>
        <taxon>Flavobacteriia</taxon>
        <taxon>Flavobacteriales</taxon>
        <taxon>Flavobacteriaceae</taxon>
        <taxon>Algibacter</taxon>
    </lineage>
</organism>
<proteinExistence type="inferred from homology"/>
<evidence type="ECO:0000256" key="3">
    <source>
        <dbReference type="ARBA" id="ARBA00022960"/>
    </source>
</evidence>
<accession>A0A090WKK7</accession>
<keyword evidence="3" id="KW-0133">Cell shape</keyword>
<evidence type="ECO:0000313" key="9">
    <source>
        <dbReference type="Proteomes" id="UP000029643"/>
    </source>
</evidence>
<gene>
    <name evidence="8" type="ORF">JCM19274_5318</name>
</gene>
<dbReference type="GO" id="GO:0071555">
    <property type="term" value="P:cell wall organization"/>
    <property type="evidence" value="ECO:0007669"/>
    <property type="project" value="UniProtKB-KW"/>
</dbReference>
<dbReference type="Pfam" id="PF13480">
    <property type="entry name" value="Acetyltransf_6"/>
    <property type="match status" value="1"/>
</dbReference>
<dbReference type="EMBL" id="BBNU01000001">
    <property type="protein sequence ID" value="GAL77605.1"/>
    <property type="molecule type" value="Genomic_DNA"/>
</dbReference>